<proteinExistence type="predicted"/>
<reference evidence="1 2" key="1">
    <citation type="submission" date="2018-03" db="EMBL/GenBank/DDBJ databases">
        <title>The ancient ancestry and fast evolution of plastids.</title>
        <authorList>
            <person name="Moore K.R."/>
            <person name="Magnabosco C."/>
            <person name="Momper L."/>
            <person name="Gold D.A."/>
            <person name="Bosak T."/>
            <person name="Fournier G.P."/>
        </authorList>
    </citation>
    <scope>NUCLEOTIDE SEQUENCE [LARGE SCALE GENOMIC DNA]</scope>
    <source>
        <strain evidence="1 2">CCALA 037</strain>
    </source>
</reference>
<dbReference type="Proteomes" id="UP000238937">
    <property type="component" value="Unassembled WGS sequence"/>
</dbReference>
<accession>A0A2T1GA21</accession>
<gene>
    <name evidence="1" type="ORF">C7B77_19075</name>
</gene>
<sequence>MTVSSDRERAVRRSLLNKLLNRNHHNLNLVHWYRLLAGTAIVWMGCWGQSLPSVASPAGFDRLRAVTPARQIVNSFAQQPAPPPSQPAPENNPIEIDPAILNSSPVLQKWLKGIPDVADDIKNDPSFRTRVKLGYSQYPSTAQTGGVHLAVDDLFFGRSGLSASANYNSGGSRTAYGVDAQYYLLPLGGYINITPLVGFRRLQTDKYSRDGLNLGLKLMLVPSRGGGADIALSQSWVGLGSDTETGLTTFSVGYAITNNLRISTDIQQQNARENYDSRVGIGFEWMP</sequence>
<dbReference type="OrthoDB" id="571365at2"/>
<protein>
    <submittedName>
        <fullName evidence="1">Uncharacterized protein</fullName>
    </submittedName>
</protein>
<dbReference type="AlphaFoldDB" id="A0A2T1GA21"/>
<evidence type="ECO:0000313" key="1">
    <source>
        <dbReference type="EMBL" id="PSB54085.1"/>
    </source>
</evidence>
<organism evidence="1 2">
    <name type="scientific">Chamaesiphon polymorphus CCALA 037</name>
    <dbReference type="NCBI Taxonomy" id="2107692"/>
    <lineage>
        <taxon>Bacteria</taxon>
        <taxon>Bacillati</taxon>
        <taxon>Cyanobacteriota</taxon>
        <taxon>Cyanophyceae</taxon>
        <taxon>Gomontiellales</taxon>
        <taxon>Chamaesiphonaceae</taxon>
        <taxon>Chamaesiphon</taxon>
    </lineage>
</organism>
<dbReference type="RefSeq" id="WP_106308382.1">
    <property type="nucleotide sequence ID" value="NZ_PVWO01000284.1"/>
</dbReference>
<keyword evidence="2" id="KW-1185">Reference proteome</keyword>
<evidence type="ECO:0000313" key="2">
    <source>
        <dbReference type="Proteomes" id="UP000238937"/>
    </source>
</evidence>
<dbReference type="EMBL" id="PVWO01000284">
    <property type="protein sequence ID" value="PSB54085.1"/>
    <property type="molecule type" value="Genomic_DNA"/>
</dbReference>
<name>A0A2T1GA21_9CYAN</name>
<comment type="caution">
    <text evidence="1">The sequence shown here is derived from an EMBL/GenBank/DDBJ whole genome shotgun (WGS) entry which is preliminary data.</text>
</comment>